<dbReference type="HOGENOM" id="CLU_037398_0_0_4"/>
<keyword evidence="3" id="KW-1003">Cell membrane</keyword>
<proteinExistence type="predicted"/>
<keyword evidence="5" id="KW-0472">Membrane</keyword>
<evidence type="ECO:0000256" key="2">
    <source>
        <dbReference type="ARBA" id="ARBA00022448"/>
    </source>
</evidence>
<reference evidence="6 7" key="1">
    <citation type="submission" date="2010-03" db="EMBL/GenBank/DDBJ databases">
        <title>Complete sequence of Sideroxydans lithotrophicus ES-1.</title>
        <authorList>
            <consortium name="US DOE Joint Genome Institute"/>
            <person name="Lucas S."/>
            <person name="Copeland A."/>
            <person name="Lapidus A."/>
            <person name="Cheng J.-F."/>
            <person name="Bruce D."/>
            <person name="Goodwin L."/>
            <person name="Pitluck S."/>
            <person name="Munk A.C."/>
            <person name="Detter J.C."/>
            <person name="Han C."/>
            <person name="Tapia R."/>
            <person name="Larimer F."/>
            <person name="Land M."/>
            <person name="Hauser L."/>
            <person name="Kyrpides N."/>
            <person name="Ivanova N."/>
            <person name="Emerson D."/>
            <person name="Woyke T."/>
        </authorList>
    </citation>
    <scope>NUCLEOTIDE SEQUENCE [LARGE SCALE GENOMIC DNA]</scope>
    <source>
        <strain evidence="6 7">ES-1</strain>
    </source>
</reference>
<evidence type="ECO:0000256" key="1">
    <source>
        <dbReference type="ARBA" id="ARBA00004308"/>
    </source>
</evidence>
<dbReference type="GO" id="GO:0005524">
    <property type="term" value="F:ATP binding"/>
    <property type="evidence" value="ECO:0007669"/>
    <property type="project" value="UniProtKB-KW"/>
</dbReference>
<evidence type="ECO:0000256" key="5">
    <source>
        <dbReference type="ARBA" id="ARBA00023136"/>
    </source>
</evidence>
<dbReference type="PANTHER" id="PTHR30024:SF43">
    <property type="entry name" value="BLL4572 PROTEIN"/>
    <property type="match status" value="1"/>
</dbReference>
<dbReference type="CDD" id="cd13553">
    <property type="entry name" value="PBP2_NrtA_CpmA_like"/>
    <property type="match status" value="1"/>
</dbReference>
<keyword evidence="7" id="KW-1185">Reference proteome</keyword>
<dbReference type="eggNOG" id="COG0715">
    <property type="taxonomic scope" value="Bacteria"/>
</dbReference>
<keyword evidence="2" id="KW-0813">Transport</keyword>
<dbReference type="RefSeq" id="WP_013028296.1">
    <property type="nucleotide sequence ID" value="NC_013959.1"/>
</dbReference>
<evidence type="ECO:0000256" key="3">
    <source>
        <dbReference type="ARBA" id="ARBA00022475"/>
    </source>
</evidence>
<dbReference type="Proteomes" id="UP000001625">
    <property type="component" value="Chromosome"/>
</dbReference>
<keyword evidence="4" id="KW-0997">Cell inner membrane</keyword>
<dbReference type="InterPro" id="IPR044527">
    <property type="entry name" value="NrtA/CpmA_ABC-bd_dom"/>
</dbReference>
<dbReference type="PANTHER" id="PTHR30024">
    <property type="entry name" value="ALIPHATIC SULFONATES-BINDING PROTEIN-RELATED"/>
    <property type="match status" value="1"/>
</dbReference>
<dbReference type="AlphaFoldDB" id="D5CU62"/>
<accession>D5CU62</accession>
<dbReference type="SUPFAM" id="SSF53850">
    <property type="entry name" value="Periplasmic binding protein-like II"/>
    <property type="match status" value="1"/>
</dbReference>
<dbReference type="EMBL" id="CP001965">
    <property type="protein sequence ID" value="ADE10397.1"/>
    <property type="molecule type" value="Genomic_DNA"/>
</dbReference>
<keyword evidence="6" id="KW-0067">ATP-binding</keyword>
<protein>
    <submittedName>
        <fullName evidence="6">Nitrate transport ATP-binding protein</fullName>
    </submittedName>
</protein>
<gene>
    <name evidence="6" type="ordered locus">Slit_0155</name>
</gene>
<dbReference type="OrthoDB" id="9789215at2"/>
<evidence type="ECO:0000256" key="4">
    <source>
        <dbReference type="ARBA" id="ARBA00022519"/>
    </source>
</evidence>
<evidence type="ECO:0000313" key="7">
    <source>
        <dbReference type="Proteomes" id="UP000001625"/>
    </source>
</evidence>
<dbReference type="STRING" id="580332.Slit_0155"/>
<comment type="subcellular location">
    <subcellularLocation>
        <location evidence="1">Endomembrane system</location>
    </subcellularLocation>
</comment>
<keyword evidence="6" id="KW-0547">Nucleotide-binding</keyword>
<name>D5CU62_SIDLE</name>
<dbReference type="GO" id="GO:0012505">
    <property type="term" value="C:endomembrane system"/>
    <property type="evidence" value="ECO:0007669"/>
    <property type="project" value="UniProtKB-SubCell"/>
</dbReference>
<dbReference type="KEGG" id="slt:Slit_0155"/>
<evidence type="ECO:0000313" key="6">
    <source>
        <dbReference type="EMBL" id="ADE10397.1"/>
    </source>
</evidence>
<organism evidence="6 7">
    <name type="scientific">Sideroxydans lithotrophicus (strain ES-1)</name>
    <dbReference type="NCBI Taxonomy" id="580332"/>
    <lineage>
        <taxon>Bacteria</taxon>
        <taxon>Pseudomonadati</taxon>
        <taxon>Pseudomonadota</taxon>
        <taxon>Betaproteobacteria</taxon>
        <taxon>Nitrosomonadales</taxon>
        <taxon>Gallionellaceae</taxon>
        <taxon>Sideroxydans</taxon>
    </lineage>
</organism>
<dbReference type="Pfam" id="PF13379">
    <property type="entry name" value="NMT1_2"/>
    <property type="match status" value="1"/>
</dbReference>
<dbReference type="Gene3D" id="3.40.190.10">
    <property type="entry name" value="Periplasmic binding protein-like II"/>
    <property type="match status" value="2"/>
</dbReference>
<sequence length="478" mass="52527">MKSETTNGTAVSVNGNCKPRRGFLKSTAIVACVLALNCVAPLGLSDAKAAVGKAEQTSLKFGFIKLTDMVPLAVAYEKGYFEDEGLSVTLEAQANWKVLLDRVVTGELDGAHMLAGQPIGATIGIGTKADIITPFSMDMNGNAITVSNAVWTELKKKLPMKDGKPVHPVDPKYLKEVVDEYKAQGKAFKMGMVFPVSTHNYELRYWLAAGGMNPGYYAPTKGDTSGTLKADVLLSVTPPPQMPSTMEAGTIDGYCVGEPWNQQAVFKGIGVPVATDYDVQKNNPEKVFGVSKKWADAHPNTLVHIVKALIRAGYWLDAQNDGNRMEAVKMISKPNYVGADEKVIANSMTGTFEYEKGDKRPAPDFNVFFRHNATYPYYSDAVWYLTQMRRWGQIAEAKPDSWYIKIAKEVYRPDIYATAAKELIAEGKMKASDFPDFSRETGFKGREDGFIDGIVYDGRKPNAYIDKFKIGLKGNEQP</sequence>